<dbReference type="KEGG" id="wjo:FOL01_0559"/>
<feature type="transmembrane region" description="Helical" evidence="1">
    <location>
        <begin position="346"/>
        <end position="368"/>
    </location>
</feature>
<feature type="transmembrane region" description="Helical" evidence="1">
    <location>
        <begin position="288"/>
        <end position="308"/>
    </location>
</feature>
<proteinExistence type="predicted"/>
<name>A0A1L6RA96_9LACO</name>
<keyword evidence="1" id="KW-1133">Transmembrane helix</keyword>
<keyword evidence="3" id="KW-1185">Reference proteome</keyword>
<reference evidence="2 3" key="1">
    <citation type="submission" date="2016-02" db="EMBL/GenBank/DDBJ databases">
        <title>Complete Genome Sequence of Weissella jogaejeotgali FOL01.</title>
        <authorList>
            <person name="Lee J.-H."/>
            <person name="Ku H.-J."/>
        </authorList>
    </citation>
    <scope>NUCLEOTIDE SEQUENCE [LARGE SCALE GENOMIC DNA]</scope>
    <source>
        <strain evidence="2 3">FOL01</strain>
    </source>
</reference>
<feature type="transmembrane region" description="Helical" evidence="1">
    <location>
        <begin position="380"/>
        <end position="398"/>
    </location>
</feature>
<dbReference type="AlphaFoldDB" id="A0A1L6RA96"/>
<feature type="transmembrane region" description="Helical" evidence="1">
    <location>
        <begin position="75"/>
        <end position="94"/>
    </location>
</feature>
<dbReference type="STRING" id="1631871.FOL01_0559"/>
<feature type="transmembrane region" description="Helical" evidence="1">
    <location>
        <begin position="157"/>
        <end position="178"/>
    </location>
</feature>
<dbReference type="Proteomes" id="UP000185473">
    <property type="component" value="Chromosome"/>
</dbReference>
<evidence type="ECO:0008006" key="4">
    <source>
        <dbReference type="Google" id="ProtNLM"/>
    </source>
</evidence>
<keyword evidence="1" id="KW-0472">Membrane</keyword>
<evidence type="ECO:0000313" key="2">
    <source>
        <dbReference type="EMBL" id="APS41418.1"/>
    </source>
</evidence>
<keyword evidence="1" id="KW-0812">Transmembrane</keyword>
<accession>A0A1L6RA96</accession>
<feature type="transmembrane region" description="Helical" evidence="1">
    <location>
        <begin position="228"/>
        <end position="247"/>
    </location>
</feature>
<protein>
    <recommendedName>
        <fullName evidence="4">Membrane protein 6-pyruvoyl-tetrahydropterin synthase-related domain-containing protein</fullName>
    </recommendedName>
</protein>
<feature type="transmembrane region" description="Helical" evidence="1">
    <location>
        <begin position="12"/>
        <end position="36"/>
    </location>
</feature>
<evidence type="ECO:0000313" key="3">
    <source>
        <dbReference type="Proteomes" id="UP000185473"/>
    </source>
</evidence>
<dbReference type="OrthoDB" id="2257846at2"/>
<evidence type="ECO:0000256" key="1">
    <source>
        <dbReference type="SAM" id="Phobius"/>
    </source>
</evidence>
<organism evidence="2 3">
    <name type="scientific">Weissella jogaejeotgali</name>
    <dbReference type="NCBI Taxonomy" id="1631871"/>
    <lineage>
        <taxon>Bacteria</taxon>
        <taxon>Bacillati</taxon>
        <taxon>Bacillota</taxon>
        <taxon>Bacilli</taxon>
        <taxon>Lactobacillales</taxon>
        <taxon>Lactobacillaceae</taxon>
        <taxon>Weissella</taxon>
    </lineage>
</organism>
<dbReference type="RefSeq" id="WP_075269272.1">
    <property type="nucleotide sequence ID" value="NZ_CP014332.1"/>
</dbReference>
<feature type="transmembrane region" description="Helical" evidence="1">
    <location>
        <begin position="520"/>
        <end position="538"/>
    </location>
</feature>
<sequence length="547" mass="61902">MSLYGFLKNKVNYIDIMLIVALGVIATIVPFLSHFYNISTDGVYHLARFQSIADSLKDNSIPNTLNFKYVSQNSAIGVAINSLYPWLTGLIFIIPNLIFQNPIWGLAAGFLILNIITISTAKSLMSYISSSRIIIYTGVVIYQFNNYHFIDLYSRSAFGESIAHAFIPLVFLGILQIYDAKKTGFLVLGLGMGLLINTHIISFIFGLFIIFISILHRCVTKNMTRHKLIAFCKAGLVGILIGLYAIYNLLDVYLLNNIVEPFKTIKMLDMNTMLTTLLNNDIKSENSIGWNLGLPVTILLISLLILAYKAQQNSTWKIWIISAGVIYLFIFNWWPTESLVNTPLSIIQFYGRLFVIIGLLISIGFVLFLNHHTVSTKRLVLLNLLIIAFSLSAVYQNHYNYWTYRQPLNSSNYYTTLKNRSTFSDYLPAKGSKTNVSVLFDENITVPKQKKLTNNSVSFKVKANKNKTVSLPVVMYNGKNYNIWVNNVQTQSLSTKLLRVKLTKGTNTIKLTSTNNKNELLLIVSVGSFIGFSSYLFFRNRKINDNI</sequence>
<feature type="transmembrane region" description="Helical" evidence="1">
    <location>
        <begin position="184"/>
        <end position="216"/>
    </location>
</feature>
<feature type="transmembrane region" description="Helical" evidence="1">
    <location>
        <begin position="103"/>
        <end position="121"/>
    </location>
</feature>
<feature type="transmembrane region" description="Helical" evidence="1">
    <location>
        <begin position="315"/>
        <end position="334"/>
    </location>
</feature>
<gene>
    <name evidence="2" type="ORF">FOL01_0559</name>
</gene>
<dbReference type="EMBL" id="CP014332">
    <property type="protein sequence ID" value="APS41418.1"/>
    <property type="molecule type" value="Genomic_DNA"/>
</dbReference>